<organism evidence="1 2">
    <name type="scientific">Lamprobacter modestohalophilus</name>
    <dbReference type="NCBI Taxonomy" id="1064514"/>
    <lineage>
        <taxon>Bacteria</taxon>
        <taxon>Pseudomonadati</taxon>
        <taxon>Pseudomonadota</taxon>
        <taxon>Gammaproteobacteria</taxon>
        <taxon>Chromatiales</taxon>
        <taxon>Chromatiaceae</taxon>
        <taxon>Lamprobacter</taxon>
    </lineage>
</organism>
<dbReference type="InterPro" id="IPR011330">
    <property type="entry name" value="Glyco_hydro/deAcase_b/a-brl"/>
</dbReference>
<protein>
    <submittedName>
        <fullName evidence="1">DUF2334 domain-containing protein</fullName>
    </submittedName>
</protein>
<proteinExistence type="predicted"/>
<dbReference type="AlphaFoldDB" id="A0A9X1B4G5"/>
<dbReference type="EMBL" id="NRRY01000013">
    <property type="protein sequence ID" value="MBK1618721.1"/>
    <property type="molecule type" value="Genomic_DNA"/>
</dbReference>
<dbReference type="Proteomes" id="UP001138768">
    <property type="component" value="Unassembled WGS sequence"/>
</dbReference>
<evidence type="ECO:0000313" key="2">
    <source>
        <dbReference type="Proteomes" id="UP001138768"/>
    </source>
</evidence>
<comment type="caution">
    <text evidence="1">The sequence shown here is derived from an EMBL/GenBank/DDBJ whole genome shotgun (WGS) entry which is preliminary data.</text>
</comment>
<name>A0A9X1B4G5_9GAMM</name>
<reference evidence="1 2" key="1">
    <citation type="journal article" date="2020" name="Microorganisms">
        <title>Osmotic Adaptation and Compatible Solute Biosynthesis of Phototrophic Bacteria as Revealed from Genome Analyses.</title>
        <authorList>
            <person name="Imhoff J.F."/>
            <person name="Rahn T."/>
            <person name="Kunzel S."/>
            <person name="Keller A."/>
            <person name="Neulinger S.C."/>
        </authorList>
    </citation>
    <scope>NUCLEOTIDE SEQUENCE [LARGE SCALE GENOMIC DNA]</scope>
    <source>
        <strain evidence="1 2">DSM 25653</strain>
    </source>
</reference>
<dbReference type="RefSeq" id="WP_200242927.1">
    <property type="nucleotide sequence ID" value="NZ_NRRY01000013.1"/>
</dbReference>
<keyword evidence="2" id="KW-1185">Reference proteome</keyword>
<dbReference type="Pfam" id="PF10096">
    <property type="entry name" value="DUF2334"/>
    <property type="match status" value="1"/>
</dbReference>
<dbReference type="InterPro" id="IPR018763">
    <property type="entry name" value="DUF2334"/>
</dbReference>
<dbReference type="GO" id="GO:0005975">
    <property type="term" value="P:carbohydrate metabolic process"/>
    <property type="evidence" value="ECO:0007669"/>
    <property type="project" value="InterPro"/>
</dbReference>
<gene>
    <name evidence="1" type="ORF">CKO42_09795</name>
</gene>
<dbReference type="CDD" id="cd11374">
    <property type="entry name" value="CE4_u10"/>
    <property type="match status" value="1"/>
</dbReference>
<dbReference type="Gene3D" id="3.20.20.370">
    <property type="entry name" value="Glycoside hydrolase/deacetylase"/>
    <property type="match status" value="1"/>
</dbReference>
<accession>A0A9X1B4G5</accession>
<evidence type="ECO:0000313" key="1">
    <source>
        <dbReference type="EMBL" id="MBK1618721.1"/>
    </source>
</evidence>
<sequence>MKPIEQLSLATEATLPKALISVHDLMPETMPAVHQTLKQLEQHRLTPVTLLVVPGRNWSRSGIETLRSLERDGYRLAGHGWHHQAERIGGLYHRLHSLFLSRRVAEHLALDEAGIIALINRCHAWFSEQGLTPPTLYVPPAWAMGSISIPRLREACPFSLYERFDAVIDCAAERTHPLPLTGYEADSALRVPVLRLWNRWNWHNAQRQGLPIRIGIHPRDLELGLADALKRDLSRSIRPVDYDSLLGATG</sequence>
<dbReference type="SUPFAM" id="SSF88713">
    <property type="entry name" value="Glycoside hydrolase/deacetylase"/>
    <property type="match status" value="1"/>
</dbReference>